<evidence type="ECO:0000256" key="5">
    <source>
        <dbReference type="PROSITE-ProRule" id="PRU00169"/>
    </source>
</evidence>
<dbReference type="PANTHER" id="PTHR43214">
    <property type="entry name" value="TWO-COMPONENT RESPONSE REGULATOR"/>
    <property type="match status" value="1"/>
</dbReference>
<dbReference type="GO" id="GO:0006355">
    <property type="term" value="P:regulation of DNA-templated transcription"/>
    <property type="evidence" value="ECO:0007669"/>
    <property type="project" value="InterPro"/>
</dbReference>
<feature type="domain" description="HTH luxR-type" evidence="6">
    <location>
        <begin position="150"/>
        <end position="220"/>
    </location>
</feature>
<evidence type="ECO:0000313" key="9">
    <source>
        <dbReference type="Proteomes" id="UP000249432"/>
    </source>
</evidence>
<dbReference type="Pfam" id="PF00072">
    <property type="entry name" value="Response_reg"/>
    <property type="match status" value="1"/>
</dbReference>
<feature type="modified residue" description="4-aspartylphosphate" evidence="5">
    <location>
        <position position="57"/>
    </location>
</feature>
<dbReference type="GO" id="GO:0003677">
    <property type="term" value="F:DNA binding"/>
    <property type="evidence" value="ECO:0007669"/>
    <property type="project" value="UniProtKB-KW"/>
</dbReference>
<dbReference type="Pfam" id="PF00196">
    <property type="entry name" value="GerE"/>
    <property type="match status" value="1"/>
</dbReference>
<evidence type="ECO:0000256" key="4">
    <source>
        <dbReference type="ARBA" id="ARBA00023163"/>
    </source>
</evidence>
<dbReference type="AlphaFoldDB" id="A0A2W5SRU9"/>
<name>A0A2W5SRU9_9CORY</name>
<dbReference type="CDD" id="cd17535">
    <property type="entry name" value="REC_NarL-like"/>
    <property type="match status" value="1"/>
</dbReference>
<keyword evidence="3 8" id="KW-0238">DNA-binding</keyword>
<proteinExistence type="predicted"/>
<keyword evidence="1 5" id="KW-0597">Phosphoprotein</keyword>
<dbReference type="CDD" id="cd06170">
    <property type="entry name" value="LuxR_C_like"/>
    <property type="match status" value="1"/>
</dbReference>
<dbReference type="InterPro" id="IPR039420">
    <property type="entry name" value="WalR-like"/>
</dbReference>
<sequence>MKIVIADDSALLREGVAGLVEKRGYEVIAKPMTATELLDAVTSLGDDHALPDLLITDVRMPPDMREDGLRAALQLRERFPSLSIMVLSQYVAPAYARELFTPGTSHGAGTGYLLKDRIGKVKDFLESITIVAQGGVVIDPDVATALMKSGRSGLRLLTAREREVMELMARGKSNAEIAQDLFLSGAAVAKHVSNIFLKLNLEPGEDNRRVRAILEYLTETTGLI</sequence>
<organism evidence="8 9">
    <name type="scientific">Corynebacterium kroppenstedtii</name>
    <dbReference type="NCBI Taxonomy" id="161879"/>
    <lineage>
        <taxon>Bacteria</taxon>
        <taxon>Bacillati</taxon>
        <taxon>Actinomycetota</taxon>
        <taxon>Actinomycetes</taxon>
        <taxon>Mycobacteriales</taxon>
        <taxon>Corynebacteriaceae</taxon>
        <taxon>Corynebacterium</taxon>
    </lineage>
</organism>
<keyword evidence="2" id="KW-0805">Transcription regulation</keyword>
<evidence type="ECO:0000313" key="8">
    <source>
        <dbReference type="EMBL" id="PZR03553.1"/>
    </source>
</evidence>
<dbReference type="InterPro" id="IPR016032">
    <property type="entry name" value="Sig_transdc_resp-reg_C-effctor"/>
</dbReference>
<reference evidence="8 9" key="1">
    <citation type="submission" date="2017-08" db="EMBL/GenBank/DDBJ databases">
        <title>Infants hospitalized years apart are colonized by the same room-sourced microbial strains.</title>
        <authorList>
            <person name="Brooks B."/>
            <person name="Olm M.R."/>
            <person name="Firek B.A."/>
            <person name="Baker R."/>
            <person name="Thomas B.C."/>
            <person name="Morowitz M.J."/>
            <person name="Banfield J.F."/>
        </authorList>
    </citation>
    <scope>NUCLEOTIDE SEQUENCE [LARGE SCALE GENOMIC DNA]</scope>
    <source>
        <strain evidence="8">S2_003_000_R1_3</strain>
    </source>
</reference>
<evidence type="ECO:0000259" key="7">
    <source>
        <dbReference type="PROSITE" id="PS50110"/>
    </source>
</evidence>
<dbReference type="PROSITE" id="PS50043">
    <property type="entry name" value="HTH_LUXR_2"/>
    <property type="match status" value="1"/>
</dbReference>
<evidence type="ECO:0000256" key="2">
    <source>
        <dbReference type="ARBA" id="ARBA00023015"/>
    </source>
</evidence>
<dbReference type="EMBL" id="QFRA01000035">
    <property type="protein sequence ID" value="PZR03553.1"/>
    <property type="molecule type" value="Genomic_DNA"/>
</dbReference>
<dbReference type="RefSeq" id="WP_303735495.1">
    <property type="nucleotide sequence ID" value="NZ_CAKZHK010000008.1"/>
</dbReference>
<dbReference type="InterPro" id="IPR001789">
    <property type="entry name" value="Sig_transdc_resp-reg_receiver"/>
</dbReference>
<evidence type="ECO:0000256" key="3">
    <source>
        <dbReference type="ARBA" id="ARBA00023125"/>
    </source>
</evidence>
<dbReference type="InterPro" id="IPR000792">
    <property type="entry name" value="Tscrpt_reg_LuxR_C"/>
</dbReference>
<dbReference type="InterPro" id="IPR011006">
    <property type="entry name" value="CheY-like_superfamily"/>
</dbReference>
<evidence type="ECO:0000259" key="6">
    <source>
        <dbReference type="PROSITE" id="PS50043"/>
    </source>
</evidence>
<comment type="caution">
    <text evidence="8">The sequence shown here is derived from an EMBL/GenBank/DDBJ whole genome shotgun (WGS) entry which is preliminary data.</text>
</comment>
<protein>
    <submittedName>
        <fullName evidence="8">DNA-binding response regulator</fullName>
    </submittedName>
</protein>
<dbReference type="InterPro" id="IPR058245">
    <property type="entry name" value="NreC/VraR/RcsB-like_REC"/>
</dbReference>
<dbReference type="Gene3D" id="3.40.50.2300">
    <property type="match status" value="1"/>
</dbReference>
<gene>
    <name evidence="8" type="ORF">DI525_09670</name>
</gene>
<dbReference type="SUPFAM" id="SSF46894">
    <property type="entry name" value="C-terminal effector domain of the bipartite response regulators"/>
    <property type="match status" value="1"/>
</dbReference>
<dbReference type="SMART" id="SM00421">
    <property type="entry name" value="HTH_LUXR"/>
    <property type="match status" value="1"/>
</dbReference>
<dbReference type="SUPFAM" id="SSF52172">
    <property type="entry name" value="CheY-like"/>
    <property type="match status" value="1"/>
</dbReference>
<dbReference type="GO" id="GO:0000160">
    <property type="term" value="P:phosphorelay signal transduction system"/>
    <property type="evidence" value="ECO:0007669"/>
    <property type="project" value="InterPro"/>
</dbReference>
<dbReference type="SMART" id="SM00448">
    <property type="entry name" value="REC"/>
    <property type="match status" value="1"/>
</dbReference>
<dbReference type="PANTHER" id="PTHR43214:SF24">
    <property type="entry name" value="TRANSCRIPTIONAL REGULATORY PROTEIN NARL-RELATED"/>
    <property type="match status" value="1"/>
</dbReference>
<dbReference type="PROSITE" id="PS50110">
    <property type="entry name" value="RESPONSE_REGULATORY"/>
    <property type="match status" value="1"/>
</dbReference>
<accession>A0A2W5SRU9</accession>
<dbReference type="Proteomes" id="UP000249432">
    <property type="component" value="Unassembled WGS sequence"/>
</dbReference>
<dbReference type="PRINTS" id="PR00038">
    <property type="entry name" value="HTHLUXR"/>
</dbReference>
<evidence type="ECO:0000256" key="1">
    <source>
        <dbReference type="ARBA" id="ARBA00022553"/>
    </source>
</evidence>
<feature type="domain" description="Response regulatory" evidence="7">
    <location>
        <begin position="2"/>
        <end position="130"/>
    </location>
</feature>
<keyword evidence="4" id="KW-0804">Transcription</keyword>